<protein>
    <recommendedName>
        <fullName evidence="4">DUF4625 domain-containing protein</fullName>
    </recommendedName>
</protein>
<dbReference type="OrthoDB" id="9837508at2"/>
<dbReference type="PROSITE" id="PS51257">
    <property type="entry name" value="PROKAR_LIPOPROTEIN"/>
    <property type="match status" value="1"/>
</dbReference>
<dbReference type="Proteomes" id="UP000516764">
    <property type="component" value="Chromosome"/>
</dbReference>
<accession>A0A7L8AFM4</accession>
<evidence type="ECO:0000313" key="2">
    <source>
        <dbReference type="EMBL" id="QOD60808.1"/>
    </source>
</evidence>
<sequence length="162" mass="17413">MKNVKIIFLLFVATFITSCSSSDDDNLISNLTVSGTIDTNALISLNGNDATALVFFNGKPAATFVTEAGVGDEVSYKINSSSANVEIVIIDFFYTSGNREFWTNGIEIFVDTKSTPTVAALKVKSGVAGDEVKFGFTFALKTNGVLDLNTTYIVDPKIKIRS</sequence>
<dbReference type="EMBL" id="CP061813">
    <property type="protein sequence ID" value="QOD60808.1"/>
    <property type="molecule type" value="Genomic_DNA"/>
</dbReference>
<dbReference type="KEGG" id="phal:H9I45_15940"/>
<proteinExistence type="predicted"/>
<keyword evidence="3" id="KW-1185">Reference proteome</keyword>
<reference evidence="2 3" key="1">
    <citation type="journal article" date="2016" name="Int. J. Syst. Evol. Microbiol.">
        <title>Polaribacter haliotis sp. nov., isolated from the gut of abalone Haliotis discus hannai.</title>
        <authorList>
            <person name="Kim Y.O."/>
            <person name="Park I.S."/>
            <person name="Park S."/>
            <person name="Nam B.H."/>
            <person name="Park J.M."/>
            <person name="Kim D.G."/>
            <person name="Yoon J.H."/>
        </authorList>
    </citation>
    <scope>NUCLEOTIDE SEQUENCE [LARGE SCALE GENOMIC DNA]</scope>
    <source>
        <strain evidence="2 3">KCTC 52418</strain>
    </source>
</reference>
<organism evidence="2 3">
    <name type="scientific">Polaribacter haliotis</name>
    <dbReference type="NCBI Taxonomy" id="1888915"/>
    <lineage>
        <taxon>Bacteria</taxon>
        <taxon>Pseudomonadati</taxon>
        <taxon>Bacteroidota</taxon>
        <taxon>Flavobacteriia</taxon>
        <taxon>Flavobacteriales</taxon>
        <taxon>Flavobacteriaceae</taxon>
    </lineage>
</organism>
<dbReference type="AlphaFoldDB" id="A0A7L8AFM4"/>
<evidence type="ECO:0008006" key="4">
    <source>
        <dbReference type="Google" id="ProtNLM"/>
    </source>
</evidence>
<evidence type="ECO:0000313" key="3">
    <source>
        <dbReference type="Proteomes" id="UP000516764"/>
    </source>
</evidence>
<feature type="signal peptide" evidence="1">
    <location>
        <begin position="1"/>
        <end position="21"/>
    </location>
</feature>
<keyword evidence="1" id="KW-0732">Signal</keyword>
<name>A0A7L8AFM4_9FLAO</name>
<evidence type="ECO:0000256" key="1">
    <source>
        <dbReference type="SAM" id="SignalP"/>
    </source>
</evidence>
<dbReference type="RefSeq" id="WP_088354136.1">
    <property type="nucleotide sequence ID" value="NZ_CP061813.1"/>
</dbReference>
<gene>
    <name evidence="2" type="ORF">H9I45_15940</name>
</gene>
<feature type="chain" id="PRO_5032906230" description="DUF4625 domain-containing protein" evidence="1">
    <location>
        <begin position="22"/>
        <end position="162"/>
    </location>
</feature>